<comment type="caution">
    <text evidence="1">The sequence shown here is derived from an EMBL/GenBank/DDBJ whole genome shotgun (WGS) entry which is preliminary data.</text>
</comment>
<gene>
    <name evidence="1" type="ORF">E2C01_050199</name>
</gene>
<organism evidence="1 2">
    <name type="scientific">Portunus trituberculatus</name>
    <name type="common">Swimming crab</name>
    <name type="synonym">Neptunus trituberculatus</name>
    <dbReference type="NCBI Taxonomy" id="210409"/>
    <lineage>
        <taxon>Eukaryota</taxon>
        <taxon>Metazoa</taxon>
        <taxon>Ecdysozoa</taxon>
        <taxon>Arthropoda</taxon>
        <taxon>Crustacea</taxon>
        <taxon>Multicrustacea</taxon>
        <taxon>Malacostraca</taxon>
        <taxon>Eumalacostraca</taxon>
        <taxon>Eucarida</taxon>
        <taxon>Decapoda</taxon>
        <taxon>Pleocyemata</taxon>
        <taxon>Brachyura</taxon>
        <taxon>Eubrachyura</taxon>
        <taxon>Portunoidea</taxon>
        <taxon>Portunidae</taxon>
        <taxon>Portuninae</taxon>
        <taxon>Portunus</taxon>
    </lineage>
</organism>
<evidence type="ECO:0000313" key="2">
    <source>
        <dbReference type="Proteomes" id="UP000324222"/>
    </source>
</evidence>
<reference evidence="1 2" key="1">
    <citation type="submission" date="2019-05" db="EMBL/GenBank/DDBJ databases">
        <title>Another draft genome of Portunus trituberculatus and its Hox gene families provides insights of decapod evolution.</title>
        <authorList>
            <person name="Jeong J.-H."/>
            <person name="Song I."/>
            <person name="Kim S."/>
            <person name="Choi T."/>
            <person name="Kim D."/>
            <person name="Ryu S."/>
            <person name="Kim W."/>
        </authorList>
    </citation>
    <scope>NUCLEOTIDE SEQUENCE [LARGE SCALE GENOMIC DNA]</scope>
    <source>
        <tissue evidence="1">Muscle</tissue>
    </source>
</reference>
<proteinExistence type="predicted"/>
<dbReference type="Proteomes" id="UP000324222">
    <property type="component" value="Unassembled WGS sequence"/>
</dbReference>
<sequence length="66" mass="7326">MNSLSASREEVGQPCCQVRGKTQTDVFVDDNSVVNQIKSFPEVHKSDSERAVSFIQVIVNEVKEAD</sequence>
<evidence type="ECO:0000313" key="1">
    <source>
        <dbReference type="EMBL" id="MPC56246.1"/>
    </source>
</evidence>
<accession>A0A5B7GF88</accession>
<keyword evidence="2" id="KW-1185">Reference proteome</keyword>
<dbReference type="EMBL" id="VSRR010013798">
    <property type="protein sequence ID" value="MPC56246.1"/>
    <property type="molecule type" value="Genomic_DNA"/>
</dbReference>
<protein>
    <submittedName>
        <fullName evidence="1">Uncharacterized protein</fullName>
    </submittedName>
</protein>
<dbReference type="AlphaFoldDB" id="A0A5B7GF88"/>
<name>A0A5B7GF88_PORTR</name>